<proteinExistence type="predicted"/>
<evidence type="ECO:0000313" key="1">
    <source>
        <dbReference type="EMBL" id="VFU45218.1"/>
    </source>
</evidence>
<name>A0A6N2LUC1_SALVM</name>
<sequence>MFLPYLGASLIVTYIGKHVYILNIKEETIASGNLLSTLQSSRHLGWL</sequence>
<organism evidence="1">
    <name type="scientific">Salix viminalis</name>
    <name type="common">Common osier</name>
    <name type="synonym">Basket willow</name>
    <dbReference type="NCBI Taxonomy" id="40686"/>
    <lineage>
        <taxon>Eukaryota</taxon>
        <taxon>Viridiplantae</taxon>
        <taxon>Streptophyta</taxon>
        <taxon>Embryophyta</taxon>
        <taxon>Tracheophyta</taxon>
        <taxon>Spermatophyta</taxon>
        <taxon>Magnoliopsida</taxon>
        <taxon>eudicotyledons</taxon>
        <taxon>Gunneridae</taxon>
        <taxon>Pentapetalae</taxon>
        <taxon>rosids</taxon>
        <taxon>fabids</taxon>
        <taxon>Malpighiales</taxon>
        <taxon>Salicaceae</taxon>
        <taxon>Saliceae</taxon>
        <taxon>Salix</taxon>
    </lineage>
</organism>
<gene>
    <name evidence="1" type="ORF">SVIM_LOCUS282240</name>
</gene>
<protein>
    <submittedName>
        <fullName evidence="1">Uncharacterized protein</fullName>
    </submittedName>
</protein>
<reference evidence="1" key="1">
    <citation type="submission" date="2019-03" db="EMBL/GenBank/DDBJ databases">
        <authorList>
            <person name="Mank J."/>
            <person name="Almeida P."/>
        </authorList>
    </citation>
    <scope>NUCLEOTIDE SEQUENCE</scope>
    <source>
        <strain evidence="1">78183</strain>
    </source>
</reference>
<accession>A0A6N2LUC1</accession>
<dbReference type="AlphaFoldDB" id="A0A6N2LUC1"/>
<dbReference type="EMBL" id="CAADRP010001619">
    <property type="protein sequence ID" value="VFU45218.1"/>
    <property type="molecule type" value="Genomic_DNA"/>
</dbReference>